<dbReference type="EMBL" id="CAJPIN010021376">
    <property type="protein sequence ID" value="CAG2062631.1"/>
    <property type="molecule type" value="Genomic_DNA"/>
</dbReference>
<proteinExistence type="predicted"/>
<keyword evidence="3" id="KW-1185">Reference proteome</keyword>
<protein>
    <submittedName>
        <fullName evidence="2">Uncharacterized protein</fullName>
    </submittedName>
</protein>
<gene>
    <name evidence="2" type="ORF">TPAB3V08_LOCUS9581</name>
</gene>
<evidence type="ECO:0000313" key="3">
    <source>
        <dbReference type="Proteomes" id="UP001153148"/>
    </source>
</evidence>
<evidence type="ECO:0000256" key="1">
    <source>
        <dbReference type="SAM" id="MobiDB-lite"/>
    </source>
</evidence>
<comment type="caution">
    <text evidence="2">The sequence shown here is derived from an EMBL/GenBank/DDBJ whole genome shotgun (WGS) entry which is preliminary data.</text>
</comment>
<feature type="compositionally biased region" description="Basic and acidic residues" evidence="1">
    <location>
        <begin position="272"/>
        <end position="288"/>
    </location>
</feature>
<feature type="region of interest" description="Disordered" evidence="1">
    <location>
        <begin position="223"/>
        <end position="288"/>
    </location>
</feature>
<reference evidence="2" key="1">
    <citation type="submission" date="2021-03" db="EMBL/GenBank/DDBJ databases">
        <authorList>
            <person name="Tran Van P."/>
        </authorList>
    </citation>
    <scope>NUCLEOTIDE SEQUENCE</scope>
</reference>
<organism evidence="2 3">
    <name type="scientific">Timema podura</name>
    <name type="common">Walking stick</name>
    <dbReference type="NCBI Taxonomy" id="61482"/>
    <lineage>
        <taxon>Eukaryota</taxon>
        <taxon>Metazoa</taxon>
        <taxon>Ecdysozoa</taxon>
        <taxon>Arthropoda</taxon>
        <taxon>Hexapoda</taxon>
        <taxon>Insecta</taxon>
        <taxon>Pterygota</taxon>
        <taxon>Neoptera</taxon>
        <taxon>Polyneoptera</taxon>
        <taxon>Phasmatodea</taxon>
        <taxon>Timematodea</taxon>
        <taxon>Timematoidea</taxon>
        <taxon>Timematidae</taxon>
        <taxon>Timema</taxon>
    </lineage>
</organism>
<dbReference type="Proteomes" id="UP001153148">
    <property type="component" value="Unassembled WGS sequence"/>
</dbReference>
<feature type="region of interest" description="Disordered" evidence="1">
    <location>
        <begin position="1"/>
        <end position="26"/>
    </location>
</feature>
<accession>A0ABN7P8C9</accession>
<name>A0ABN7P8C9_TIMPD</name>
<sequence>MADKSDDSENLGEKLKNGEDNDNVFHYGGMVRKRDLRSLKCINPKAVPSITEHNNSNNNSESPKLEAATQASIFNKVSESAKDKEMTETTSGSCHSKKVAYLVQPKAEDINVTPTSIANVSSLEEGLAEILEDREFKHLKENLPPQVFLYPTKAGTPMKIIAKSSELTRQERFLEIKNIQCATIKSVTEQNIIAEENVQTISSKPGEESSSYIYVDVSANGMSTNKDCDETKSMDESLSKTSENKSTKECSKIKISDPTPPKVVPPSTNQELKSKIEDSPQKENKLSKAEAWSLPTHIPEWVSIRSLKDNTMHDNHAKEWSVKPGAVKLINNNSPMQEREHSRIIPSVSEPIKTDAVRSAYSEKKSTVTEPNYVQNINNSIKEPFNHSASDSHWLVKSKKPVDTPKIEICTPQTGSKKAEDTNKVVGFKSLLPMKPETFSQALTHSLKVDDLKKALKQTVRAEGLSQTLKQNVKVGTLKPAVKNTLRAKGLGKALKESLQLNELKAAYIESVNLKGLFWGLRESLKLGDLGRALRQTLRAKGLGKVLKTKLHEKLNKPSKLIMKAKKRRIKVSIPKPDILKKGIEETIQVGKIKPFVKPNEHIEAHKNDDVKIPAKS</sequence>
<feature type="non-terminal residue" evidence="2">
    <location>
        <position position="617"/>
    </location>
</feature>
<feature type="region of interest" description="Disordered" evidence="1">
    <location>
        <begin position="46"/>
        <end position="66"/>
    </location>
</feature>
<feature type="compositionally biased region" description="Basic and acidic residues" evidence="1">
    <location>
        <begin position="226"/>
        <end position="255"/>
    </location>
</feature>
<feature type="compositionally biased region" description="Basic and acidic residues" evidence="1">
    <location>
        <begin position="1"/>
        <end position="19"/>
    </location>
</feature>
<evidence type="ECO:0000313" key="2">
    <source>
        <dbReference type="EMBL" id="CAG2062631.1"/>
    </source>
</evidence>